<name>A0A5J9W7V6_9POAL</name>
<dbReference type="EMBL" id="RWGY01000004">
    <property type="protein sequence ID" value="TVU44025.1"/>
    <property type="molecule type" value="Genomic_DNA"/>
</dbReference>
<dbReference type="Gramene" id="TVU44025">
    <property type="protein sequence ID" value="TVU44025"/>
    <property type="gene ID" value="EJB05_03449"/>
</dbReference>
<dbReference type="Proteomes" id="UP000324897">
    <property type="component" value="Chromosome 5"/>
</dbReference>
<feature type="region of interest" description="Disordered" evidence="1">
    <location>
        <begin position="150"/>
        <end position="192"/>
    </location>
</feature>
<feature type="region of interest" description="Disordered" evidence="1">
    <location>
        <begin position="210"/>
        <end position="234"/>
    </location>
</feature>
<evidence type="ECO:0000313" key="2">
    <source>
        <dbReference type="EMBL" id="TVU44025.1"/>
    </source>
</evidence>
<organism evidence="2 3">
    <name type="scientific">Eragrostis curvula</name>
    <name type="common">weeping love grass</name>
    <dbReference type="NCBI Taxonomy" id="38414"/>
    <lineage>
        <taxon>Eukaryota</taxon>
        <taxon>Viridiplantae</taxon>
        <taxon>Streptophyta</taxon>
        <taxon>Embryophyta</taxon>
        <taxon>Tracheophyta</taxon>
        <taxon>Spermatophyta</taxon>
        <taxon>Magnoliopsida</taxon>
        <taxon>Liliopsida</taxon>
        <taxon>Poales</taxon>
        <taxon>Poaceae</taxon>
        <taxon>PACMAD clade</taxon>
        <taxon>Chloridoideae</taxon>
        <taxon>Eragrostideae</taxon>
        <taxon>Eragrostidinae</taxon>
        <taxon>Eragrostis</taxon>
    </lineage>
</organism>
<protein>
    <submittedName>
        <fullName evidence="2">Uncharacterized protein</fullName>
    </submittedName>
</protein>
<reference evidence="2 3" key="1">
    <citation type="journal article" date="2019" name="Sci. Rep.">
        <title>A high-quality genome of Eragrostis curvula grass provides insights into Poaceae evolution and supports new strategies to enhance forage quality.</title>
        <authorList>
            <person name="Carballo J."/>
            <person name="Santos B.A.C.M."/>
            <person name="Zappacosta D."/>
            <person name="Garbus I."/>
            <person name="Selva J.P."/>
            <person name="Gallo C.A."/>
            <person name="Diaz A."/>
            <person name="Albertini E."/>
            <person name="Caccamo M."/>
            <person name="Echenique V."/>
        </authorList>
    </citation>
    <scope>NUCLEOTIDE SEQUENCE [LARGE SCALE GENOMIC DNA]</scope>
    <source>
        <strain evidence="3">cv. Victoria</strain>
        <tissue evidence="2">Leaf</tissue>
    </source>
</reference>
<feature type="non-terminal residue" evidence="2">
    <location>
        <position position="1"/>
    </location>
</feature>
<feature type="compositionally biased region" description="Low complexity" evidence="1">
    <location>
        <begin position="157"/>
        <end position="175"/>
    </location>
</feature>
<sequence>MYGCVDRRLRDTLSRFTDADRSNAISCSKFGDGVGTTGADDANVETMLVLTPLDPVPVVTLKKLSEDFGGGGLSSSMIPSSICTTFPMDGRCAGCSWMHQKLTWSARCTCAMSMSSPGSFLSKMPATLPFSSAYCADAGPYFGLCRQNHHHSANSHRTSPATAATTTSATTQPRTPELPPEPDAVEAPGVGLGCAGKQTLTKEALTKLETLRKQRPEPSESAVDATQDAPERQLRRHAVIPTKNCSVVISGG</sequence>
<proteinExistence type="predicted"/>
<comment type="caution">
    <text evidence="2">The sequence shown here is derived from an EMBL/GenBank/DDBJ whole genome shotgun (WGS) entry which is preliminary data.</text>
</comment>
<gene>
    <name evidence="2" type="ORF">EJB05_03449</name>
</gene>
<keyword evidence="3" id="KW-1185">Reference proteome</keyword>
<evidence type="ECO:0000256" key="1">
    <source>
        <dbReference type="SAM" id="MobiDB-lite"/>
    </source>
</evidence>
<evidence type="ECO:0000313" key="3">
    <source>
        <dbReference type="Proteomes" id="UP000324897"/>
    </source>
</evidence>
<dbReference type="AlphaFoldDB" id="A0A5J9W7V6"/>
<accession>A0A5J9W7V6</accession>